<evidence type="ECO:0000313" key="3">
    <source>
        <dbReference type="Proteomes" id="UP000590442"/>
    </source>
</evidence>
<dbReference type="Proteomes" id="UP000590442">
    <property type="component" value="Unassembled WGS sequence"/>
</dbReference>
<keyword evidence="1" id="KW-0812">Transmembrane</keyword>
<organism evidence="2 3">
    <name type="scientific">Saonia flava</name>
    <dbReference type="NCBI Taxonomy" id="523696"/>
    <lineage>
        <taxon>Bacteria</taxon>
        <taxon>Pseudomonadati</taxon>
        <taxon>Bacteroidota</taxon>
        <taxon>Flavobacteriia</taxon>
        <taxon>Flavobacteriales</taxon>
        <taxon>Flavobacteriaceae</taxon>
        <taxon>Saonia</taxon>
    </lineage>
</organism>
<dbReference type="EMBL" id="JAATJJ010000001">
    <property type="protein sequence ID" value="NJB70003.1"/>
    <property type="molecule type" value="Genomic_DNA"/>
</dbReference>
<comment type="caution">
    <text evidence="2">The sequence shown here is derived from an EMBL/GenBank/DDBJ whole genome shotgun (WGS) entry which is preliminary data.</text>
</comment>
<keyword evidence="1" id="KW-1133">Transmembrane helix</keyword>
<dbReference type="AlphaFoldDB" id="A0A846QUM4"/>
<evidence type="ECO:0000256" key="1">
    <source>
        <dbReference type="SAM" id="Phobius"/>
    </source>
</evidence>
<feature type="transmembrane region" description="Helical" evidence="1">
    <location>
        <begin position="21"/>
        <end position="41"/>
    </location>
</feature>
<keyword evidence="1" id="KW-0472">Membrane</keyword>
<reference evidence="2 3" key="1">
    <citation type="submission" date="2020-03" db="EMBL/GenBank/DDBJ databases">
        <title>Genomic Encyclopedia of Type Strains, Phase IV (KMG-IV): sequencing the most valuable type-strain genomes for metagenomic binning, comparative biology and taxonomic classification.</title>
        <authorList>
            <person name="Goeker M."/>
        </authorList>
    </citation>
    <scope>NUCLEOTIDE SEQUENCE [LARGE SCALE GENOMIC DNA]</scope>
    <source>
        <strain evidence="2 3">DSM 29762</strain>
    </source>
</reference>
<keyword evidence="3" id="KW-1185">Reference proteome</keyword>
<protein>
    <submittedName>
        <fullName evidence="2">Uncharacterized protein</fullName>
    </submittedName>
</protein>
<accession>A0A846QUM4</accession>
<name>A0A846QUM4_9FLAO</name>
<sequence length="51" mass="5828">MAGNVRICQGFMVTMKKSKDFSINLVYMYSGSILIDFSNLTRMNPLSLIFM</sequence>
<proteinExistence type="predicted"/>
<evidence type="ECO:0000313" key="2">
    <source>
        <dbReference type="EMBL" id="NJB70003.1"/>
    </source>
</evidence>
<gene>
    <name evidence="2" type="ORF">GGR42_000465</name>
</gene>